<dbReference type="Pfam" id="PF07233">
    <property type="entry name" value="DUF1425"/>
    <property type="match status" value="1"/>
</dbReference>
<accession>A0AA42BEC2</accession>
<feature type="signal peptide" evidence="1">
    <location>
        <begin position="1"/>
        <end position="20"/>
    </location>
</feature>
<evidence type="ECO:0000256" key="1">
    <source>
        <dbReference type="SAM" id="SignalP"/>
    </source>
</evidence>
<dbReference type="PROSITE" id="PS51257">
    <property type="entry name" value="PROKAR_LIPOPROTEIN"/>
    <property type="match status" value="1"/>
</dbReference>
<dbReference type="InterPro" id="IPR010824">
    <property type="entry name" value="DUF1425"/>
</dbReference>
<organism evidence="2 3">
    <name type="scientific">Stutzerimonas nitrititolerans</name>
    <dbReference type="NCBI Taxonomy" id="2482751"/>
    <lineage>
        <taxon>Bacteria</taxon>
        <taxon>Pseudomonadati</taxon>
        <taxon>Pseudomonadota</taxon>
        <taxon>Gammaproteobacteria</taxon>
        <taxon>Pseudomonadales</taxon>
        <taxon>Pseudomonadaceae</taxon>
        <taxon>Stutzerimonas</taxon>
    </lineage>
</organism>
<keyword evidence="1" id="KW-0732">Signal</keyword>
<dbReference type="Proteomes" id="UP001165292">
    <property type="component" value="Unassembled WGS sequence"/>
</dbReference>
<dbReference type="Gene3D" id="2.60.40.3230">
    <property type="match status" value="1"/>
</dbReference>
<dbReference type="EMBL" id="JAMYBS010000021">
    <property type="protein sequence ID" value="MCO7546251.1"/>
    <property type="molecule type" value="Genomic_DNA"/>
</dbReference>
<comment type="caution">
    <text evidence="2">The sequence shown here is derived from an EMBL/GenBank/DDBJ whole genome shotgun (WGS) entry which is preliminary data.</text>
</comment>
<feature type="chain" id="PRO_5041427003" evidence="1">
    <location>
        <begin position="21"/>
        <end position="138"/>
    </location>
</feature>
<dbReference type="RefSeq" id="WP_125864646.1">
    <property type="nucleotide sequence ID" value="NZ_DAMAWZ010000054.1"/>
</dbReference>
<dbReference type="AlphaFoldDB" id="A0AA42BEC2"/>
<evidence type="ECO:0000313" key="3">
    <source>
        <dbReference type="Proteomes" id="UP001165292"/>
    </source>
</evidence>
<reference evidence="2" key="1">
    <citation type="submission" date="2022-06" db="EMBL/GenBank/DDBJ databases">
        <title>Detection of beta-lactamases in bacteria of animal origin.</title>
        <authorList>
            <person name="Mlynarcik P."/>
            <person name="Zdarska V."/>
            <person name="Chudobova H."/>
            <person name="Prochazkova P."/>
            <person name="Hricova K."/>
            <person name="Mezerova K."/>
            <person name="Bardon J."/>
            <person name="Dolejska M."/>
            <person name="Sukkar I."/>
            <person name="Kolar M."/>
        </authorList>
    </citation>
    <scope>NUCLEOTIDE SEQUENCE</scope>
    <source>
        <strain evidence="2">S 300-3</strain>
    </source>
</reference>
<name>A0AA42BEC2_9GAMM</name>
<proteinExistence type="predicted"/>
<sequence>MNIRTLALAATMLLAAGCQTQPVATPYPQLVLGPRASGYLEIEAVQEGKASSDLLRAGVRLYNKSLLKQELRYRFEWLDSDGFELSGLAARWELLELRPRISHSLDRVAPSPRAVAYRIHLFDADTPPVNTNSSGSHQ</sequence>
<protein>
    <submittedName>
        <fullName evidence="2">YcfL family protein</fullName>
    </submittedName>
</protein>
<gene>
    <name evidence="2" type="ORF">NJF43_15945</name>
</gene>
<dbReference type="InterPro" id="IPR038483">
    <property type="entry name" value="YcfL-like_sf"/>
</dbReference>
<evidence type="ECO:0000313" key="2">
    <source>
        <dbReference type="EMBL" id="MCO7546251.1"/>
    </source>
</evidence>
<dbReference type="CDD" id="cd09030">
    <property type="entry name" value="DUF1425"/>
    <property type="match status" value="1"/>
</dbReference>